<comment type="caution">
    <text evidence="1">The sequence shown here is derived from an EMBL/GenBank/DDBJ whole genome shotgun (WGS) entry which is preliminary data.</text>
</comment>
<gene>
    <name evidence="1" type="ORF">HF882_17465</name>
</gene>
<evidence type="ECO:0008006" key="3">
    <source>
        <dbReference type="Google" id="ProtNLM"/>
    </source>
</evidence>
<accession>A0A848AYQ0</accession>
<dbReference type="EMBL" id="JABAEW010000044">
    <property type="protein sequence ID" value="NMD88378.1"/>
    <property type="molecule type" value="Genomic_DNA"/>
</dbReference>
<dbReference type="RefSeq" id="WP_106052560.1">
    <property type="nucleotide sequence ID" value="NZ_JABAEW010000044.1"/>
</dbReference>
<sequence>MPHPIRHQTVVLIGKLLHPLTESNLIPFPEYREIIAQLKHLAAQGTPVPNVVPKLVDMNEAAQMLGVSLANFKKLEPQLPFKRKMVGHAVRFRNTDIIHYILASDESSQTE</sequence>
<dbReference type="Proteomes" id="UP000576225">
    <property type="component" value="Unassembled WGS sequence"/>
</dbReference>
<proteinExistence type="predicted"/>
<evidence type="ECO:0000313" key="1">
    <source>
        <dbReference type="EMBL" id="NMD88378.1"/>
    </source>
</evidence>
<evidence type="ECO:0000313" key="2">
    <source>
        <dbReference type="Proteomes" id="UP000576225"/>
    </source>
</evidence>
<name>A0A848AYQ0_9BACT</name>
<protein>
    <recommendedName>
        <fullName evidence="3">Helix-turn-helix protein</fullName>
    </recommendedName>
</protein>
<dbReference type="AlphaFoldDB" id="A0A848AYQ0"/>
<reference evidence="1 2" key="1">
    <citation type="submission" date="2020-04" db="EMBL/GenBank/DDBJ databases">
        <authorList>
            <person name="Hitch T.C.A."/>
            <person name="Wylensek D."/>
            <person name="Clavel T."/>
        </authorList>
    </citation>
    <scope>NUCLEOTIDE SEQUENCE [LARGE SCALE GENOMIC DNA]</scope>
    <source>
        <strain evidence="1 2">COR2-253-APC-1A</strain>
    </source>
</reference>
<organism evidence="1 2">
    <name type="scientific">Victivallis vadensis</name>
    <dbReference type="NCBI Taxonomy" id="172901"/>
    <lineage>
        <taxon>Bacteria</taxon>
        <taxon>Pseudomonadati</taxon>
        <taxon>Lentisphaerota</taxon>
        <taxon>Lentisphaeria</taxon>
        <taxon>Victivallales</taxon>
        <taxon>Victivallaceae</taxon>
        <taxon>Victivallis</taxon>
    </lineage>
</organism>